<dbReference type="PROSITE" id="PS51450">
    <property type="entry name" value="LRR"/>
    <property type="match status" value="1"/>
</dbReference>
<dbReference type="VEuPathDB" id="VectorBase:ASTEI09606"/>
<reference evidence="1" key="2">
    <citation type="submission" date="2020-05" db="UniProtKB">
        <authorList>
            <consortium name="EnsemblMetazoa"/>
        </authorList>
    </citation>
    <scope>IDENTIFICATION</scope>
    <source>
        <strain evidence="1">Indian</strain>
    </source>
</reference>
<dbReference type="VEuPathDB" id="VectorBase:ASTEI20_036668"/>
<dbReference type="InterPro" id="IPR050333">
    <property type="entry name" value="SLRP"/>
</dbReference>
<accession>A0A182YMC0</accession>
<dbReference type="Gene3D" id="3.80.10.10">
    <property type="entry name" value="Ribonuclease Inhibitor"/>
    <property type="match status" value="2"/>
</dbReference>
<dbReference type="PANTHER" id="PTHR45712">
    <property type="entry name" value="AGAP008170-PA"/>
    <property type="match status" value="1"/>
</dbReference>
<dbReference type="SUPFAM" id="SSF52058">
    <property type="entry name" value="L domain-like"/>
    <property type="match status" value="1"/>
</dbReference>
<dbReference type="AlphaFoldDB" id="A0A182YMC0"/>
<proteinExistence type="predicted"/>
<dbReference type="STRING" id="30069.A0A182YMC0"/>
<name>A0A182YMC0_ANOST</name>
<dbReference type="OMA" id="FRTMHAL"/>
<evidence type="ECO:0000313" key="1">
    <source>
        <dbReference type="EnsemblMetazoa" id="ASTEI09606-PA"/>
    </source>
</evidence>
<dbReference type="InterPro" id="IPR001611">
    <property type="entry name" value="Leu-rich_rpt"/>
</dbReference>
<dbReference type="SMART" id="SM00369">
    <property type="entry name" value="LRR_TYP"/>
    <property type="match status" value="5"/>
</dbReference>
<dbReference type="InterPro" id="IPR032675">
    <property type="entry name" value="LRR_dom_sf"/>
</dbReference>
<dbReference type="Proteomes" id="UP000076408">
    <property type="component" value="Unassembled WGS sequence"/>
</dbReference>
<dbReference type="PANTHER" id="PTHR45712:SF22">
    <property type="entry name" value="INSULIN-LIKE GROWTH FACTOR-BINDING PROTEIN COMPLEX ACID LABILE SUBUNIT"/>
    <property type="match status" value="1"/>
</dbReference>
<sequence length="397" mass="44932">MDFECSVRDWNPMQDGAFTLVRESKQSMFLTFINLQTMSLNMAMLQEKGMLENSTRIRNSPVQSIYLPAAIKLGTLTIDQTPLLNVTIEQNNTCLDTLVISDSQLREVPGTVAHLLAVLRIDITVARIRSIDFALFARLPRLEILTLNFNFIHRLEYSASADSDFPELRELYISNNRLTTVNFTHFRTMHALESLYLSSNQIRHVQDSPLLGARLRFLDLSCNSVVHMSTCNWTVGSLLNFAMYNNSLVRFPACLEETMPEVRYLQLSFNSFSHGSDIGRLASLEKLQILDVGYNRITRLALDTLIPSLKYLNLEHNPIVQLSVGVANDGLAINVRCGAIEEFDPANVTHSVIALEMGHCPLDCSWDRRGDNERAADARTNVQCVRNDVTDRDWCKV</sequence>
<reference evidence="2" key="1">
    <citation type="journal article" date="2014" name="Genome Biol.">
        <title>Genome analysis of a major urban malaria vector mosquito, Anopheles stephensi.</title>
        <authorList>
            <person name="Jiang X."/>
            <person name="Peery A."/>
            <person name="Hall A.B."/>
            <person name="Sharma A."/>
            <person name="Chen X.G."/>
            <person name="Waterhouse R.M."/>
            <person name="Komissarov A."/>
            <person name="Riehle M.M."/>
            <person name="Shouche Y."/>
            <person name="Sharakhova M.V."/>
            <person name="Lawson D."/>
            <person name="Pakpour N."/>
            <person name="Arensburger P."/>
            <person name="Davidson V.L."/>
            <person name="Eiglmeier K."/>
            <person name="Emrich S."/>
            <person name="George P."/>
            <person name="Kennedy R.C."/>
            <person name="Mane S.P."/>
            <person name="Maslen G."/>
            <person name="Oringanje C."/>
            <person name="Qi Y."/>
            <person name="Settlage R."/>
            <person name="Tojo M."/>
            <person name="Tubio J.M."/>
            <person name="Unger M.F."/>
            <person name="Wang B."/>
            <person name="Vernick K.D."/>
            <person name="Ribeiro J.M."/>
            <person name="James A.A."/>
            <person name="Michel K."/>
            <person name="Riehle M.A."/>
            <person name="Luckhart S."/>
            <person name="Sharakhov I.V."/>
            <person name="Tu Z."/>
        </authorList>
    </citation>
    <scope>NUCLEOTIDE SEQUENCE [LARGE SCALE GENOMIC DNA]</scope>
    <source>
        <strain evidence="2">Indian</strain>
    </source>
</reference>
<protein>
    <recommendedName>
        <fullName evidence="3">Leucine rich immune protein (Coil-less)</fullName>
    </recommendedName>
</protein>
<dbReference type="Pfam" id="PF13855">
    <property type="entry name" value="LRR_8"/>
    <property type="match status" value="2"/>
</dbReference>
<evidence type="ECO:0000313" key="2">
    <source>
        <dbReference type="Proteomes" id="UP000076408"/>
    </source>
</evidence>
<organism evidence="1 2">
    <name type="scientific">Anopheles stephensi</name>
    <name type="common">Indo-Pakistan malaria mosquito</name>
    <dbReference type="NCBI Taxonomy" id="30069"/>
    <lineage>
        <taxon>Eukaryota</taxon>
        <taxon>Metazoa</taxon>
        <taxon>Ecdysozoa</taxon>
        <taxon>Arthropoda</taxon>
        <taxon>Hexapoda</taxon>
        <taxon>Insecta</taxon>
        <taxon>Pterygota</taxon>
        <taxon>Neoptera</taxon>
        <taxon>Endopterygota</taxon>
        <taxon>Diptera</taxon>
        <taxon>Nematocera</taxon>
        <taxon>Culicoidea</taxon>
        <taxon>Culicidae</taxon>
        <taxon>Anophelinae</taxon>
        <taxon>Anopheles</taxon>
    </lineage>
</organism>
<dbReference type="VEuPathDB" id="VectorBase:ASTE005026"/>
<evidence type="ECO:0008006" key="3">
    <source>
        <dbReference type="Google" id="ProtNLM"/>
    </source>
</evidence>
<dbReference type="EnsemblMetazoa" id="ASTEI09606-RA">
    <property type="protein sequence ID" value="ASTEI09606-PA"/>
    <property type="gene ID" value="ASTEI09606"/>
</dbReference>
<dbReference type="InterPro" id="IPR003591">
    <property type="entry name" value="Leu-rich_rpt_typical-subtyp"/>
</dbReference>
<keyword evidence="2" id="KW-1185">Reference proteome</keyword>